<evidence type="ECO:0000256" key="7">
    <source>
        <dbReference type="ARBA" id="ARBA00047207"/>
    </source>
</evidence>
<dbReference type="PANTHER" id="PTHR42756">
    <property type="entry name" value="TRANSCRIPTIONAL REGULATOR, MARR"/>
    <property type="match status" value="1"/>
</dbReference>
<gene>
    <name evidence="9" type="ORF">HCUR_01083</name>
</gene>
<dbReference type="InterPro" id="IPR036388">
    <property type="entry name" value="WH-like_DNA-bd_sf"/>
</dbReference>
<reference evidence="9 10" key="1">
    <citation type="submission" date="2017-11" db="EMBL/GenBank/DDBJ databases">
        <title>Comparative genomic analysis of Holospora spp., intranuclear symbionts of paramecia.</title>
        <authorList>
            <person name="Garushyants S.K."/>
            <person name="Beliavskaya A."/>
            <person name="Malko D.B."/>
            <person name="Logacheva M.D."/>
            <person name="Rautian M.S."/>
            <person name="Gelfand M.S."/>
        </authorList>
    </citation>
    <scope>NUCLEOTIDE SEQUENCE [LARGE SCALE GENOMIC DNA]</scope>
    <source>
        <strain evidence="10">02AZ16</strain>
    </source>
</reference>
<dbReference type="RefSeq" id="WP_104207052.1">
    <property type="nucleotide sequence ID" value="NZ_PHHC01000099.1"/>
</dbReference>
<dbReference type="SUPFAM" id="SSF46785">
    <property type="entry name" value="Winged helix' DNA-binding domain"/>
    <property type="match status" value="1"/>
</dbReference>
<dbReference type="InterPro" id="IPR036390">
    <property type="entry name" value="WH_DNA-bd_sf"/>
</dbReference>
<dbReference type="OrthoDB" id="9806864at2"/>
<protein>
    <recommendedName>
        <fullName evidence="6">HTH-type transcriptional regulator SarZ</fullName>
    </recommendedName>
    <alternativeName>
        <fullName evidence="7">Staphylococcal accessory regulator Z</fullName>
    </alternativeName>
</protein>
<dbReference type="InterPro" id="IPR000835">
    <property type="entry name" value="HTH_MarR-typ"/>
</dbReference>
<proteinExistence type="inferred from homology"/>
<sequence length="153" mass="17407">MSNLPFGFDKPEDSPGFLLWQTTMIWQRQIKKALEQYNVSHAQFVIIATLMWFEAHGYDTTQILIVNWSQLDKMTVSKSLKKLVQMGLVNRIEHEVDTRAKSVSLTEKGKDMVRTLVPIVEGIDSTFFSKASDQEQKSLVQILAKLTAGTTDE</sequence>
<dbReference type="InterPro" id="IPR055166">
    <property type="entry name" value="Transc_reg_Sar_Rot_HTH"/>
</dbReference>
<dbReference type="EMBL" id="PHHC01000099">
    <property type="protein sequence ID" value="PPE03470.1"/>
    <property type="molecule type" value="Genomic_DNA"/>
</dbReference>
<dbReference type="PRINTS" id="PR00598">
    <property type="entry name" value="HTHMARR"/>
</dbReference>
<accession>A0A2S5R841</accession>
<dbReference type="SMART" id="SM00347">
    <property type="entry name" value="HTH_MARR"/>
    <property type="match status" value="1"/>
</dbReference>
<dbReference type="GO" id="GO:0005737">
    <property type="term" value="C:cytoplasm"/>
    <property type="evidence" value="ECO:0007669"/>
    <property type="project" value="UniProtKB-SubCell"/>
</dbReference>
<dbReference type="GO" id="GO:0003677">
    <property type="term" value="F:DNA binding"/>
    <property type="evidence" value="ECO:0007669"/>
    <property type="project" value="UniProtKB-KW"/>
</dbReference>
<comment type="similarity">
    <text evidence="5">Belongs to the SarZ family.</text>
</comment>
<keyword evidence="10" id="KW-1185">Reference proteome</keyword>
<comment type="subcellular location">
    <subcellularLocation>
        <location evidence="1">Cytoplasm</location>
    </subcellularLocation>
</comment>
<dbReference type="PROSITE" id="PS50995">
    <property type="entry name" value="HTH_MARR_2"/>
    <property type="match status" value="1"/>
</dbReference>
<organism evidence="9 10">
    <name type="scientific">Holospora curviuscula</name>
    <dbReference type="NCBI Taxonomy" id="1082868"/>
    <lineage>
        <taxon>Bacteria</taxon>
        <taxon>Pseudomonadati</taxon>
        <taxon>Pseudomonadota</taxon>
        <taxon>Alphaproteobacteria</taxon>
        <taxon>Holosporales</taxon>
        <taxon>Holosporaceae</taxon>
        <taxon>Holospora</taxon>
    </lineage>
</organism>
<name>A0A2S5R841_9PROT</name>
<evidence type="ECO:0000256" key="4">
    <source>
        <dbReference type="ARBA" id="ARBA00023163"/>
    </source>
</evidence>
<evidence type="ECO:0000313" key="9">
    <source>
        <dbReference type="EMBL" id="PPE03470.1"/>
    </source>
</evidence>
<comment type="caution">
    <text evidence="9">The sequence shown here is derived from an EMBL/GenBank/DDBJ whole genome shotgun (WGS) entry which is preliminary data.</text>
</comment>
<evidence type="ECO:0000256" key="2">
    <source>
        <dbReference type="ARBA" id="ARBA00023015"/>
    </source>
</evidence>
<evidence type="ECO:0000256" key="1">
    <source>
        <dbReference type="ARBA" id="ARBA00004496"/>
    </source>
</evidence>
<dbReference type="GO" id="GO:0003700">
    <property type="term" value="F:DNA-binding transcription factor activity"/>
    <property type="evidence" value="ECO:0007669"/>
    <property type="project" value="InterPro"/>
</dbReference>
<feature type="domain" description="HTH marR-type" evidence="8">
    <location>
        <begin position="12"/>
        <end position="148"/>
    </location>
</feature>
<keyword evidence="2" id="KW-0805">Transcription regulation</keyword>
<evidence type="ECO:0000256" key="3">
    <source>
        <dbReference type="ARBA" id="ARBA00023125"/>
    </source>
</evidence>
<dbReference type="Proteomes" id="UP000239425">
    <property type="component" value="Unassembled WGS sequence"/>
</dbReference>
<dbReference type="Pfam" id="PF22381">
    <property type="entry name" value="Staph_reg_Sar_Rot"/>
    <property type="match status" value="1"/>
</dbReference>
<evidence type="ECO:0000256" key="5">
    <source>
        <dbReference type="ARBA" id="ARBA00046337"/>
    </source>
</evidence>
<dbReference type="Gene3D" id="1.10.10.10">
    <property type="entry name" value="Winged helix-like DNA-binding domain superfamily/Winged helix DNA-binding domain"/>
    <property type="match status" value="1"/>
</dbReference>
<dbReference type="AlphaFoldDB" id="A0A2S5R841"/>
<evidence type="ECO:0000259" key="8">
    <source>
        <dbReference type="PROSITE" id="PS50995"/>
    </source>
</evidence>
<keyword evidence="3" id="KW-0238">DNA-binding</keyword>
<evidence type="ECO:0000256" key="6">
    <source>
        <dbReference type="ARBA" id="ARBA00047188"/>
    </source>
</evidence>
<dbReference type="PANTHER" id="PTHR42756:SF1">
    <property type="entry name" value="TRANSCRIPTIONAL REPRESSOR OF EMRAB OPERON"/>
    <property type="match status" value="1"/>
</dbReference>
<keyword evidence="4" id="KW-0804">Transcription</keyword>
<evidence type="ECO:0000313" key="10">
    <source>
        <dbReference type="Proteomes" id="UP000239425"/>
    </source>
</evidence>